<dbReference type="InterPro" id="IPR013087">
    <property type="entry name" value="Znf_C2H2_type"/>
</dbReference>
<feature type="compositionally biased region" description="Basic and acidic residues" evidence="1">
    <location>
        <begin position="422"/>
        <end position="442"/>
    </location>
</feature>
<comment type="caution">
    <text evidence="3">The sequence shown here is derived from an EMBL/GenBank/DDBJ whole genome shotgun (WGS) entry which is preliminary data.</text>
</comment>
<sequence length="531" mass="57684">MRPGPESPILLPPSSPIIISHVHEHHHVVLHDPESPICRWPRRNKAFDLWYAWHHMHPDSECQRTCWICPTGPEKEFYSGLTFATLEHLAEHIKAEHAGYCTVCQLQLSAEDIANEGQTGRDIFDSGPLSLSPGTPVVFNNGWSINPHLLDDSYCSESHSPQGRLDETPTFSFPSPQAHASPAQHSSTGYRMPPAPPTALRTCIYCFCGFGSMEELVEHSRIYHPHPLAYAPTPFNASSLSGHGSGGYPSFGYPHYPHNDAVWAGHSHGTMYSQQTSSAYSSAMHSQCAPVHQYSMYGGHDIQPQIQQYSGGVYNRYPSYGYPGQSANWNATPPGHVASSVYAMPQQTAGVGGSWGAQGGMPTLNQPHHQVNHYAGGYGQPYAETHHGIEPSALPDAGPLAEPSSLGSIISTPSSQRTPVAPKDKHGLAREVAEEGVLREHSSVGATDGNSSTPISSSPEGIPPLAPTRIKSPSTSTWSSVESAELALALQNILQNNIVDLISDDFMELRYWPAMQPTTPAAGRHRHWCAV</sequence>
<evidence type="ECO:0000256" key="1">
    <source>
        <dbReference type="SAM" id="MobiDB-lite"/>
    </source>
</evidence>
<dbReference type="Proteomes" id="UP001221413">
    <property type="component" value="Unassembled WGS sequence"/>
</dbReference>
<gene>
    <name evidence="3" type="ORF">Dda_9272</name>
</gene>
<feature type="domain" description="C2H2-type" evidence="2">
    <location>
        <begin position="203"/>
        <end position="224"/>
    </location>
</feature>
<protein>
    <recommendedName>
        <fullName evidence="2">C2H2-type domain-containing protein</fullName>
    </recommendedName>
</protein>
<feature type="compositionally biased region" description="Polar residues" evidence="1">
    <location>
        <begin position="444"/>
        <end position="459"/>
    </location>
</feature>
<dbReference type="EMBL" id="JAQGDS010000016">
    <property type="protein sequence ID" value="KAJ6255979.1"/>
    <property type="molecule type" value="Genomic_DNA"/>
</dbReference>
<reference evidence="3" key="1">
    <citation type="submission" date="2023-01" db="EMBL/GenBank/DDBJ databases">
        <title>The chitinases involved in constricting ring structure development in the nematode-trapping fungus Drechslerella dactyloides.</title>
        <authorList>
            <person name="Wang R."/>
            <person name="Zhang L."/>
            <person name="Tang P."/>
            <person name="Li S."/>
            <person name="Liang L."/>
        </authorList>
    </citation>
    <scope>NUCLEOTIDE SEQUENCE</scope>
    <source>
        <strain evidence="3">YMF1.00031</strain>
    </source>
</reference>
<accession>A0AAD6IQJ0</accession>
<feature type="compositionally biased region" description="Low complexity" evidence="1">
    <location>
        <begin position="403"/>
        <end position="415"/>
    </location>
</feature>
<evidence type="ECO:0000259" key="2">
    <source>
        <dbReference type="PROSITE" id="PS00028"/>
    </source>
</evidence>
<keyword evidence="4" id="KW-1185">Reference proteome</keyword>
<evidence type="ECO:0000313" key="4">
    <source>
        <dbReference type="Proteomes" id="UP001221413"/>
    </source>
</evidence>
<organism evidence="3 4">
    <name type="scientific">Drechslerella dactyloides</name>
    <name type="common">Nematode-trapping fungus</name>
    <name type="synonym">Arthrobotrys dactyloides</name>
    <dbReference type="NCBI Taxonomy" id="74499"/>
    <lineage>
        <taxon>Eukaryota</taxon>
        <taxon>Fungi</taxon>
        <taxon>Dikarya</taxon>
        <taxon>Ascomycota</taxon>
        <taxon>Pezizomycotina</taxon>
        <taxon>Orbiliomycetes</taxon>
        <taxon>Orbiliales</taxon>
        <taxon>Orbiliaceae</taxon>
        <taxon>Drechslerella</taxon>
    </lineage>
</organism>
<feature type="region of interest" description="Disordered" evidence="1">
    <location>
        <begin position="382"/>
        <end position="476"/>
    </location>
</feature>
<feature type="region of interest" description="Disordered" evidence="1">
    <location>
        <begin position="156"/>
        <end position="192"/>
    </location>
</feature>
<name>A0AAD6IQJ0_DREDA</name>
<dbReference type="AlphaFoldDB" id="A0AAD6IQJ0"/>
<dbReference type="PROSITE" id="PS00028">
    <property type="entry name" value="ZINC_FINGER_C2H2_1"/>
    <property type="match status" value="1"/>
</dbReference>
<proteinExistence type="predicted"/>
<evidence type="ECO:0000313" key="3">
    <source>
        <dbReference type="EMBL" id="KAJ6255979.1"/>
    </source>
</evidence>